<evidence type="ECO:0000259" key="3">
    <source>
        <dbReference type="Pfam" id="PF25583"/>
    </source>
</evidence>
<dbReference type="SUPFAM" id="SSF46785">
    <property type="entry name" value="Winged helix' DNA-binding domain"/>
    <property type="match status" value="1"/>
</dbReference>
<dbReference type="InterPro" id="IPR051534">
    <property type="entry name" value="CBASS_pafABC_assoc_protein"/>
</dbReference>
<dbReference type="AlphaFoldDB" id="B8CYA6"/>
<dbReference type="PIRSF" id="PIRSF016838">
    <property type="entry name" value="PafC"/>
    <property type="match status" value="1"/>
</dbReference>
<dbReference type="InterPro" id="IPR028349">
    <property type="entry name" value="PafC-like"/>
</dbReference>
<dbReference type="KEGG" id="hor:Hore_15260"/>
<dbReference type="InterPro" id="IPR026881">
    <property type="entry name" value="WYL_dom"/>
</dbReference>
<evidence type="ECO:0000259" key="2">
    <source>
        <dbReference type="Pfam" id="PF13280"/>
    </source>
</evidence>
<evidence type="ECO:0000313" key="4">
    <source>
        <dbReference type="EMBL" id="ACL70275.1"/>
    </source>
</evidence>
<sequence>MTVKRSKLYRILKMINLLSSGVKRWRARDLAELFGVSPRTIYRDIQYMEQMHIPVIKDEEKNTYAIMEDFYFKPPRMTREEAMALLLVAHAFEDEVYPYREELNNAVSKIINSLPSSVKKVLLDLEDRILFHQGAVVDMTKHRDTINIINDSIASNQSVIINYYSLSSDMLRERKVDPYKIFVQDGAYYLIAYCHLRCNVLLFRVDRIRNIKVTSDKYIIPDDFDVEKYMQNAWGVERGDKEERVVLLFKGTSAKLVKERKWQVKHQIVELGDDKIRFEVTTGSMQEIMGWILQHGSEVEVVRPESLKENVINEIKKMSNIYKKTHV</sequence>
<evidence type="ECO:0000313" key="5">
    <source>
        <dbReference type="Proteomes" id="UP000000719"/>
    </source>
</evidence>
<name>B8CYA6_HALOH</name>
<reference evidence="4 5" key="1">
    <citation type="journal article" date="2009" name="PLoS ONE">
        <title>Genome analysis of the anaerobic thermohalophilic bacterium Halothermothrix orenii.</title>
        <authorList>
            <person name="Mavromatis K."/>
            <person name="Ivanova N."/>
            <person name="Anderson I."/>
            <person name="Lykidis A."/>
            <person name="Hooper S.D."/>
            <person name="Sun H."/>
            <person name="Kunin V."/>
            <person name="Lapidus A."/>
            <person name="Hugenholtz P."/>
            <person name="Patel B."/>
            <person name="Kyrpides N.C."/>
        </authorList>
    </citation>
    <scope>NUCLEOTIDE SEQUENCE [LARGE SCALE GENOMIC DNA]</scope>
    <source>
        <strain evidence="5">H 168 / OCM 544 / DSM 9562</strain>
    </source>
</reference>
<dbReference type="eggNOG" id="COG2378">
    <property type="taxonomic scope" value="Bacteria"/>
</dbReference>
<protein>
    <submittedName>
        <fullName evidence="4">Helix-turn-helix type 11 domain protein</fullName>
    </submittedName>
</protein>
<dbReference type="InterPro" id="IPR036390">
    <property type="entry name" value="WH_DNA-bd_sf"/>
</dbReference>
<dbReference type="EMBL" id="CP001098">
    <property type="protein sequence ID" value="ACL70275.1"/>
    <property type="molecule type" value="Genomic_DNA"/>
</dbReference>
<proteinExistence type="predicted"/>
<dbReference type="Gene3D" id="1.10.10.10">
    <property type="entry name" value="Winged helix-like DNA-binding domain superfamily/Winged helix DNA-binding domain"/>
    <property type="match status" value="1"/>
</dbReference>
<dbReference type="Pfam" id="PF25583">
    <property type="entry name" value="WCX"/>
    <property type="match status" value="1"/>
</dbReference>
<dbReference type="PROSITE" id="PS52050">
    <property type="entry name" value="WYL"/>
    <property type="match status" value="1"/>
</dbReference>
<keyword evidence="5" id="KW-1185">Reference proteome</keyword>
<dbReference type="InterPro" id="IPR057727">
    <property type="entry name" value="WCX_dom"/>
</dbReference>
<dbReference type="InterPro" id="IPR013196">
    <property type="entry name" value="HTH_11"/>
</dbReference>
<dbReference type="RefSeq" id="WP_012636458.1">
    <property type="nucleotide sequence ID" value="NC_011899.1"/>
</dbReference>
<dbReference type="Pfam" id="PF08279">
    <property type="entry name" value="HTH_11"/>
    <property type="match status" value="1"/>
</dbReference>
<feature type="domain" description="Helix-turn-helix type 11" evidence="1">
    <location>
        <begin position="10"/>
        <end position="58"/>
    </location>
</feature>
<feature type="domain" description="WCX" evidence="3">
    <location>
        <begin position="243"/>
        <end position="318"/>
    </location>
</feature>
<dbReference type="Pfam" id="PF13280">
    <property type="entry name" value="WYL"/>
    <property type="match status" value="1"/>
</dbReference>
<dbReference type="STRING" id="373903.Hore_15260"/>
<dbReference type="HOGENOM" id="CLU_041141_4_1_9"/>
<dbReference type="InterPro" id="IPR036388">
    <property type="entry name" value="WH-like_DNA-bd_sf"/>
</dbReference>
<gene>
    <name evidence="4" type="ordered locus">Hore_15260</name>
</gene>
<evidence type="ECO:0000259" key="1">
    <source>
        <dbReference type="Pfam" id="PF08279"/>
    </source>
</evidence>
<dbReference type="OrthoDB" id="9815009at2"/>
<feature type="domain" description="WYL" evidence="2">
    <location>
        <begin position="145"/>
        <end position="213"/>
    </location>
</feature>
<dbReference type="Proteomes" id="UP000000719">
    <property type="component" value="Chromosome"/>
</dbReference>
<organism evidence="4 5">
    <name type="scientific">Halothermothrix orenii (strain H 168 / OCM 544 / DSM 9562)</name>
    <dbReference type="NCBI Taxonomy" id="373903"/>
    <lineage>
        <taxon>Bacteria</taxon>
        <taxon>Bacillati</taxon>
        <taxon>Bacillota</taxon>
        <taxon>Clostridia</taxon>
        <taxon>Halanaerobiales</taxon>
        <taxon>Halothermotrichaceae</taxon>
        <taxon>Halothermothrix</taxon>
    </lineage>
</organism>
<dbReference type="PANTHER" id="PTHR34580:SF8">
    <property type="entry name" value="WYL DOMAIN-CONTAINING PROTEIN"/>
    <property type="match status" value="1"/>
</dbReference>
<accession>B8CYA6</accession>
<dbReference type="PANTHER" id="PTHR34580">
    <property type="match status" value="1"/>
</dbReference>